<dbReference type="InterPro" id="IPR013324">
    <property type="entry name" value="RNA_pol_sigma_r3/r4-like"/>
</dbReference>
<dbReference type="InterPro" id="IPR007630">
    <property type="entry name" value="RNA_pol_sigma70_r4"/>
</dbReference>
<dbReference type="Pfam" id="PF04542">
    <property type="entry name" value="Sigma70_r2"/>
    <property type="match status" value="1"/>
</dbReference>
<dbReference type="AlphaFoldDB" id="A0A1I0Y517"/>
<dbReference type="InterPro" id="IPR013325">
    <property type="entry name" value="RNA_pol_sigma_r2"/>
</dbReference>
<accession>A0A1I0Y517</accession>
<evidence type="ECO:0000259" key="8">
    <source>
        <dbReference type="Pfam" id="PF04545"/>
    </source>
</evidence>
<dbReference type="RefSeq" id="WP_308439529.1">
    <property type="nucleotide sequence ID" value="NZ_BONM01000021.1"/>
</dbReference>
<sequence length="202" mass="21731">MSTHRAPDDPAGGDDPDDRPDDRPDDHALGRAFAAGDETALAEAYRRWSALVHTLALRSLGDATDAEDVTQRTFVSAWTGRGSFDPGAGALPGWLVGIARHRIADVHAARARVRALEEQLAAGTPAGSEVVETDLTDRLVVADEIARLAPDARRVIHLAFYDGLTHVQIADRTGLPLGTVKSLIHRSLARLRTRLEVTGALR</sequence>
<reference evidence="9 10" key="1">
    <citation type="submission" date="2016-10" db="EMBL/GenBank/DDBJ databases">
        <authorList>
            <person name="de Groot N.N."/>
        </authorList>
    </citation>
    <scope>NUCLEOTIDE SEQUENCE [LARGE SCALE GENOMIC DNA]</scope>
    <source>
        <strain evidence="9 10">CGMCC 4.6945</strain>
    </source>
</reference>
<dbReference type="Gene3D" id="1.10.1740.10">
    <property type="match status" value="1"/>
</dbReference>
<evidence type="ECO:0000259" key="7">
    <source>
        <dbReference type="Pfam" id="PF04542"/>
    </source>
</evidence>
<dbReference type="Proteomes" id="UP000199012">
    <property type="component" value="Unassembled WGS sequence"/>
</dbReference>
<gene>
    <name evidence="9" type="ORF">SAMN05421867_106149</name>
</gene>
<evidence type="ECO:0000256" key="6">
    <source>
        <dbReference type="SAM" id="MobiDB-lite"/>
    </source>
</evidence>
<dbReference type="CDD" id="cd06171">
    <property type="entry name" value="Sigma70_r4"/>
    <property type="match status" value="1"/>
</dbReference>
<evidence type="ECO:0000256" key="2">
    <source>
        <dbReference type="ARBA" id="ARBA00023015"/>
    </source>
</evidence>
<dbReference type="PANTHER" id="PTHR43133:SF62">
    <property type="entry name" value="RNA POLYMERASE SIGMA FACTOR SIGZ"/>
    <property type="match status" value="1"/>
</dbReference>
<dbReference type="STRING" id="988821.SAMN05421867_106149"/>
<dbReference type="InterPro" id="IPR007627">
    <property type="entry name" value="RNA_pol_sigma70_r2"/>
</dbReference>
<proteinExistence type="inferred from homology"/>
<dbReference type="InterPro" id="IPR039425">
    <property type="entry name" value="RNA_pol_sigma-70-like"/>
</dbReference>
<keyword evidence="3" id="KW-0731">Sigma factor</keyword>
<keyword evidence="10" id="KW-1185">Reference proteome</keyword>
<feature type="domain" description="RNA polymerase sigma-70 region 4" evidence="8">
    <location>
        <begin position="145"/>
        <end position="192"/>
    </location>
</feature>
<protein>
    <submittedName>
        <fullName evidence="9">RNA polymerase sigma-70 factor, ECF subfamily</fullName>
    </submittedName>
</protein>
<feature type="domain" description="RNA polymerase sigma-70 region 2" evidence="7">
    <location>
        <begin position="45"/>
        <end position="112"/>
    </location>
</feature>
<dbReference type="InterPro" id="IPR014284">
    <property type="entry name" value="RNA_pol_sigma-70_dom"/>
</dbReference>
<evidence type="ECO:0000256" key="3">
    <source>
        <dbReference type="ARBA" id="ARBA00023082"/>
    </source>
</evidence>
<feature type="region of interest" description="Disordered" evidence="6">
    <location>
        <begin position="1"/>
        <end position="27"/>
    </location>
</feature>
<evidence type="ECO:0000256" key="5">
    <source>
        <dbReference type="ARBA" id="ARBA00023163"/>
    </source>
</evidence>
<keyword evidence="2" id="KW-0805">Transcription regulation</keyword>
<keyword evidence="4" id="KW-0238">DNA-binding</keyword>
<dbReference type="NCBIfam" id="TIGR02937">
    <property type="entry name" value="sigma70-ECF"/>
    <property type="match status" value="1"/>
</dbReference>
<dbReference type="PANTHER" id="PTHR43133">
    <property type="entry name" value="RNA POLYMERASE ECF-TYPE SIGMA FACTO"/>
    <property type="match status" value="1"/>
</dbReference>
<dbReference type="Pfam" id="PF04545">
    <property type="entry name" value="Sigma70_r4"/>
    <property type="match status" value="1"/>
</dbReference>
<comment type="similarity">
    <text evidence="1">Belongs to the sigma-70 factor family. ECF subfamily.</text>
</comment>
<evidence type="ECO:0000256" key="4">
    <source>
        <dbReference type="ARBA" id="ARBA00023125"/>
    </source>
</evidence>
<keyword evidence="5" id="KW-0804">Transcription</keyword>
<organism evidence="9 10">
    <name type="scientific">Cellulomonas marina</name>
    <dbReference type="NCBI Taxonomy" id="988821"/>
    <lineage>
        <taxon>Bacteria</taxon>
        <taxon>Bacillati</taxon>
        <taxon>Actinomycetota</taxon>
        <taxon>Actinomycetes</taxon>
        <taxon>Micrococcales</taxon>
        <taxon>Cellulomonadaceae</taxon>
        <taxon>Cellulomonas</taxon>
    </lineage>
</organism>
<dbReference type="GO" id="GO:0006352">
    <property type="term" value="P:DNA-templated transcription initiation"/>
    <property type="evidence" value="ECO:0007669"/>
    <property type="project" value="InterPro"/>
</dbReference>
<evidence type="ECO:0000313" key="9">
    <source>
        <dbReference type="EMBL" id="SFB07670.1"/>
    </source>
</evidence>
<dbReference type="InterPro" id="IPR036388">
    <property type="entry name" value="WH-like_DNA-bd_sf"/>
</dbReference>
<dbReference type="GO" id="GO:0016987">
    <property type="term" value="F:sigma factor activity"/>
    <property type="evidence" value="ECO:0007669"/>
    <property type="project" value="UniProtKB-KW"/>
</dbReference>
<evidence type="ECO:0000313" key="10">
    <source>
        <dbReference type="Proteomes" id="UP000199012"/>
    </source>
</evidence>
<evidence type="ECO:0000256" key="1">
    <source>
        <dbReference type="ARBA" id="ARBA00010641"/>
    </source>
</evidence>
<name>A0A1I0Y517_9CELL</name>
<dbReference type="SUPFAM" id="SSF88946">
    <property type="entry name" value="Sigma2 domain of RNA polymerase sigma factors"/>
    <property type="match status" value="1"/>
</dbReference>
<dbReference type="EMBL" id="FOKA01000006">
    <property type="protein sequence ID" value="SFB07670.1"/>
    <property type="molecule type" value="Genomic_DNA"/>
</dbReference>
<dbReference type="Gene3D" id="1.10.10.10">
    <property type="entry name" value="Winged helix-like DNA-binding domain superfamily/Winged helix DNA-binding domain"/>
    <property type="match status" value="1"/>
</dbReference>
<dbReference type="GO" id="GO:0003677">
    <property type="term" value="F:DNA binding"/>
    <property type="evidence" value="ECO:0007669"/>
    <property type="project" value="UniProtKB-KW"/>
</dbReference>
<dbReference type="SUPFAM" id="SSF88659">
    <property type="entry name" value="Sigma3 and sigma4 domains of RNA polymerase sigma factors"/>
    <property type="match status" value="1"/>
</dbReference>